<dbReference type="EMBL" id="JACCPP010000028">
    <property type="protein sequence ID" value="MBI1709025.1"/>
    <property type="molecule type" value="Genomic_DNA"/>
</dbReference>
<dbReference type="AlphaFoldDB" id="A0A854PIG0"/>
<keyword evidence="1" id="KW-0812">Transmembrane</keyword>
<comment type="caution">
    <text evidence="3">The sequence shown here is derived from an EMBL/GenBank/DDBJ whole genome shotgun (WGS) entry which is preliminary data.</text>
</comment>
<reference evidence="3 4" key="1">
    <citation type="submission" date="2016-05" db="EMBL/GenBank/DDBJ databases">
        <authorList>
            <person name="Johnson T.J."/>
            <person name="Youmans B.P."/>
            <person name="Case K.A."/>
        </authorList>
    </citation>
    <scope>NUCLEOTIDE SEQUENCE [LARGE SCALE GENOMIC DNA]</scope>
    <source>
        <strain evidence="3 4">UMNLC6</strain>
    </source>
</reference>
<dbReference type="RefSeq" id="WP_089150374.1">
    <property type="nucleotide sequence ID" value="NZ_JACCPO010000040.1"/>
</dbReference>
<protein>
    <submittedName>
        <fullName evidence="3">Uncharacterized protein</fullName>
    </submittedName>
</protein>
<reference evidence="2" key="2">
    <citation type="submission" date="2020-07" db="EMBL/GenBank/DDBJ databases">
        <title>Comparative genomics analyses of Lactobacillus crispatus isolated from different ecological niches.</title>
        <authorList>
            <person name="Mancino W."/>
            <person name="Mancabelli L."/>
            <person name="Lugli G.A."/>
            <person name="Milani C."/>
            <person name="Viappiani A."/>
            <person name="Anzalone R."/>
            <person name="Longhi G."/>
            <person name="Ventura M."/>
            <person name="Turroni F."/>
        </authorList>
    </citation>
    <scope>NUCLEOTIDE SEQUENCE</scope>
    <source>
        <strain evidence="2">LB65</strain>
    </source>
</reference>
<accession>A0A854PIG0</accession>
<dbReference type="Proteomes" id="UP000198437">
    <property type="component" value="Unassembled WGS sequence"/>
</dbReference>
<evidence type="ECO:0000313" key="4">
    <source>
        <dbReference type="Proteomes" id="UP000198437"/>
    </source>
</evidence>
<dbReference type="EMBL" id="LYQW01000043">
    <property type="protein sequence ID" value="OXC21482.1"/>
    <property type="molecule type" value="Genomic_DNA"/>
</dbReference>
<feature type="transmembrane region" description="Helical" evidence="1">
    <location>
        <begin position="34"/>
        <end position="53"/>
    </location>
</feature>
<evidence type="ECO:0000313" key="3">
    <source>
        <dbReference type="EMBL" id="OXC21482.1"/>
    </source>
</evidence>
<evidence type="ECO:0000256" key="1">
    <source>
        <dbReference type="SAM" id="Phobius"/>
    </source>
</evidence>
<evidence type="ECO:0000313" key="2">
    <source>
        <dbReference type="EMBL" id="MBI1709025.1"/>
    </source>
</evidence>
<gene>
    <name evidence="3" type="ORF">AYP82_01660</name>
    <name evidence="2" type="ORF">HYQ56_2017</name>
</gene>
<sequence length="63" mass="6604">MDKLFMYAADATGTSGLTAGLEELGRNLQSDVKGIIPTAVAVLGVSIGVPFAIRMFKKFTGAR</sequence>
<organism evidence="3 4">
    <name type="scientific">Lactobacillus crispatus</name>
    <dbReference type="NCBI Taxonomy" id="47770"/>
    <lineage>
        <taxon>Bacteria</taxon>
        <taxon>Bacillati</taxon>
        <taxon>Bacillota</taxon>
        <taxon>Bacilli</taxon>
        <taxon>Lactobacillales</taxon>
        <taxon>Lactobacillaceae</taxon>
        <taxon>Lactobacillus</taxon>
    </lineage>
</organism>
<name>A0A854PIG0_9LACO</name>
<proteinExistence type="predicted"/>
<dbReference type="Proteomes" id="UP001194414">
    <property type="component" value="Unassembled WGS sequence"/>
</dbReference>
<keyword evidence="1" id="KW-0472">Membrane</keyword>
<keyword evidence="1" id="KW-1133">Transmembrane helix</keyword>